<evidence type="ECO:0000313" key="2">
    <source>
        <dbReference type="Proteomes" id="UP000190162"/>
    </source>
</evidence>
<dbReference type="AlphaFoldDB" id="A0A1T4UUC2"/>
<gene>
    <name evidence="1" type="ORF">SAMN02745132_02550</name>
</gene>
<accession>A0A1T4UUC2</accession>
<dbReference type="EMBL" id="FUXU01000031">
    <property type="protein sequence ID" value="SKA56329.1"/>
    <property type="molecule type" value="Genomic_DNA"/>
</dbReference>
<name>A0A1T4UUC2_9GAMM</name>
<dbReference type="Proteomes" id="UP000190162">
    <property type="component" value="Unassembled WGS sequence"/>
</dbReference>
<organism evidence="1 2">
    <name type="scientific">Enterovibrio nigricans DSM 22720</name>
    <dbReference type="NCBI Taxonomy" id="1121868"/>
    <lineage>
        <taxon>Bacteria</taxon>
        <taxon>Pseudomonadati</taxon>
        <taxon>Pseudomonadota</taxon>
        <taxon>Gammaproteobacteria</taxon>
        <taxon>Vibrionales</taxon>
        <taxon>Vibrionaceae</taxon>
        <taxon>Enterovibrio</taxon>
    </lineage>
</organism>
<evidence type="ECO:0000313" key="1">
    <source>
        <dbReference type="EMBL" id="SKA56329.1"/>
    </source>
</evidence>
<protein>
    <recommendedName>
        <fullName evidence="3">Lipoprotein</fullName>
    </recommendedName>
</protein>
<dbReference type="PROSITE" id="PS51257">
    <property type="entry name" value="PROKAR_LIPOPROTEIN"/>
    <property type="match status" value="1"/>
</dbReference>
<evidence type="ECO:0008006" key="3">
    <source>
        <dbReference type="Google" id="ProtNLM"/>
    </source>
</evidence>
<keyword evidence="2" id="KW-1185">Reference proteome</keyword>
<proteinExistence type="predicted"/>
<reference evidence="2" key="1">
    <citation type="submission" date="2017-02" db="EMBL/GenBank/DDBJ databases">
        <authorList>
            <person name="Varghese N."/>
            <person name="Submissions S."/>
        </authorList>
    </citation>
    <scope>NUCLEOTIDE SEQUENCE [LARGE SCALE GENOMIC DNA]</scope>
    <source>
        <strain evidence="2">DSM 22720</strain>
    </source>
</reference>
<sequence length="161" mass="18867">MRAFLTILLVILVAGCGRDSSRLLYIEAVEQLNSHTKYSFSLRKNRAFVTKYSGYISEETLQCMRSAKAYFGRRTNSSGGTYFLFPKFKMEGNTYNIVVVFNVDKETGYTYLTKDIDDGHIRYETETLFLKCKVKVEDFFLMNFSWYSDLSSRWVKKEYTI</sequence>